<proteinExistence type="predicted"/>
<reference evidence="1" key="1">
    <citation type="submission" date="2002-02" db="EMBL/GenBank/DDBJ databases">
        <title>Cloning and characterization of a primary sigma 70 factor gene sequence from the actinomycete Frankia.</title>
        <authorList>
            <person name="Blaha D."/>
            <person name="Cournoyer B."/>
        </authorList>
    </citation>
    <scope>NUCLEOTIDE SEQUENCE</scope>
    <source>
        <strain evidence="1">ACN14a</strain>
    </source>
</reference>
<organism evidence="1">
    <name type="scientific">Frankia alni (strain DSM 45986 / CECT 9034 / ACN14a)</name>
    <dbReference type="NCBI Taxonomy" id="326424"/>
    <lineage>
        <taxon>Bacteria</taxon>
        <taxon>Bacillati</taxon>
        <taxon>Actinomycetota</taxon>
        <taxon>Actinomycetes</taxon>
        <taxon>Frankiales</taxon>
        <taxon>Frankiaceae</taxon>
        <taxon>Frankia</taxon>
    </lineage>
</organism>
<feature type="non-terminal residue" evidence="1">
    <location>
        <position position="1"/>
    </location>
</feature>
<accession>Q8GGT9</accession>
<evidence type="ECO:0000313" key="1">
    <source>
        <dbReference type="EMBL" id="AAN76996.1"/>
    </source>
</evidence>
<protein>
    <submittedName>
        <fullName evidence="1">Uncharacterized protein</fullName>
    </submittedName>
</protein>
<sequence length="36" mass="3295">SLGVPVSPAWCSRGCGALGAVVPRGCGVPGAVAVSG</sequence>
<name>Q8GGT9_FRAAA</name>
<dbReference type="AlphaFoldDB" id="Q8GGT9"/>
<dbReference type="EMBL" id="AF481769">
    <property type="protein sequence ID" value="AAN76996.1"/>
    <property type="molecule type" value="Genomic_DNA"/>
</dbReference>